<accession>A0A9P0ZUP7</accession>
<dbReference type="Proteomes" id="UP001152484">
    <property type="component" value="Unassembled WGS sequence"/>
</dbReference>
<gene>
    <name evidence="2" type="ORF">CEURO_LOCUS20907</name>
</gene>
<keyword evidence="3" id="KW-1185">Reference proteome</keyword>
<feature type="compositionally biased region" description="Polar residues" evidence="1">
    <location>
        <begin position="33"/>
        <end position="47"/>
    </location>
</feature>
<feature type="region of interest" description="Disordered" evidence="1">
    <location>
        <begin position="1"/>
        <end position="51"/>
    </location>
</feature>
<feature type="compositionally biased region" description="Acidic residues" evidence="1">
    <location>
        <begin position="105"/>
        <end position="114"/>
    </location>
</feature>
<name>A0A9P0ZUP7_CUSEU</name>
<evidence type="ECO:0000256" key="1">
    <source>
        <dbReference type="SAM" id="MobiDB-lite"/>
    </source>
</evidence>
<feature type="compositionally biased region" description="Acidic residues" evidence="1">
    <location>
        <begin position="84"/>
        <end position="97"/>
    </location>
</feature>
<dbReference type="AlphaFoldDB" id="A0A9P0ZUP7"/>
<dbReference type="EMBL" id="CAMAPE010000068">
    <property type="protein sequence ID" value="CAH9115721.1"/>
    <property type="molecule type" value="Genomic_DNA"/>
</dbReference>
<evidence type="ECO:0000313" key="3">
    <source>
        <dbReference type="Proteomes" id="UP001152484"/>
    </source>
</evidence>
<reference evidence="2" key="1">
    <citation type="submission" date="2022-07" db="EMBL/GenBank/DDBJ databases">
        <authorList>
            <person name="Macas J."/>
            <person name="Novak P."/>
            <person name="Neumann P."/>
        </authorList>
    </citation>
    <scope>NUCLEOTIDE SEQUENCE</scope>
</reference>
<organism evidence="2 3">
    <name type="scientific">Cuscuta europaea</name>
    <name type="common">European dodder</name>
    <dbReference type="NCBI Taxonomy" id="41803"/>
    <lineage>
        <taxon>Eukaryota</taxon>
        <taxon>Viridiplantae</taxon>
        <taxon>Streptophyta</taxon>
        <taxon>Embryophyta</taxon>
        <taxon>Tracheophyta</taxon>
        <taxon>Spermatophyta</taxon>
        <taxon>Magnoliopsida</taxon>
        <taxon>eudicotyledons</taxon>
        <taxon>Gunneridae</taxon>
        <taxon>Pentapetalae</taxon>
        <taxon>asterids</taxon>
        <taxon>lamiids</taxon>
        <taxon>Solanales</taxon>
        <taxon>Convolvulaceae</taxon>
        <taxon>Cuscuteae</taxon>
        <taxon>Cuscuta</taxon>
        <taxon>Cuscuta subgen. Cuscuta</taxon>
    </lineage>
</organism>
<sequence length="221" mass="24958">MDRARKSVDICNLQRNRSKEIAGGDPSGRSKGKQQVGTTSSSQSHNDWMTDYDRIDAMTDEQLHELLNQNQGRFYHQQNIPTIEEELEDDDTEEDVEGGGRNVGDGEEEHEEEDHGGITGGSEAVNTRKSKLKYPLFAQDHFKKTKDLKDRKYYAHCQHCSQILCMGTSGGYGTVQRHLNSRHPTEAAKLKGKGSQTQILRFANDQPFGNFSYNDEVHLKA</sequence>
<protein>
    <recommendedName>
        <fullName evidence="4">BED-type domain-containing protein</fullName>
    </recommendedName>
</protein>
<comment type="caution">
    <text evidence="2">The sequence shown here is derived from an EMBL/GenBank/DDBJ whole genome shotgun (WGS) entry which is preliminary data.</text>
</comment>
<evidence type="ECO:0000313" key="2">
    <source>
        <dbReference type="EMBL" id="CAH9115721.1"/>
    </source>
</evidence>
<feature type="region of interest" description="Disordered" evidence="1">
    <location>
        <begin position="84"/>
        <end position="125"/>
    </location>
</feature>
<proteinExistence type="predicted"/>
<evidence type="ECO:0008006" key="4">
    <source>
        <dbReference type="Google" id="ProtNLM"/>
    </source>
</evidence>